<protein>
    <recommendedName>
        <fullName evidence="2">Serum amyloid A protein</fullName>
    </recommendedName>
</protein>
<keyword evidence="6" id="KW-1185">Reference proteome</keyword>
<gene>
    <name evidence="5" type="primary">LOC112249304</name>
</gene>
<evidence type="ECO:0000256" key="2">
    <source>
        <dbReference type="RuleBase" id="RU000539"/>
    </source>
</evidence>
<dbReference type="InterPro" id="IPR000096">
    <property type="entry name" value="Serum_amyloid_A"/>
</dbReference>
<dbReference type="PANTHER" id="PTHR23424">
    <property type="entry name" value="SERUM AMYLOID A"/>
    <property type="match status" value="1"/>
</dbReference>
<evidence type="ECO:0000256" key="1">
    <source>
        <dbReference type="ARBA" id="ARBA00007745"/>
    </source>
</evidence>
<dbReference type="PRINTS" id="PR00306">
    <property type="entry name" value="SERUMAMYLOID"/>
</dbReference>
<dbReference type="GO" id="GO:0006953">
    <property type="term" value="P:acute-phase response"/>
    <property type="evidence" value="ECO:0007669"/>
    <property type="project" value="UniProtKB-UniRule"/>
</dbReference>
<dbReference type="Gene3D" id="1.10.132.110">
    <property type="entry name" value="Serum amyloid A protein"/>
    <property type="match status" value="1"/>
</dbReference>
<feature type="compositionally biased region" description="Basic and acidic residues" evidence="3">
    <location>
        <begin position="105"/>
        <end position="117"/>
    </location>
</feature>
<keyword evidence="2" id="KW-0011">Acute phase</keyword>
<evidence type="ECO:0000256" key="3">
    <source>
        <dbReference type="SAM" id="MobiDB-lite"/>
    </source>
</evidence>
<feature type="region of interest" description="Disordered" evidence="3">
    <location>
        <begin position="91"/>
        <end position="117"/>
    </location>
</feature>
<accession>A0A8C8ENR5</accession>
<dbReference type="InterPro" id="IPR052464">
    <property type="entry name" value="Synovial_Prolif_Regulator"/>
</dbReference>
<dbReference type="GO" id="GO:0034364">
    <property type="term" value="C:high-density lipoprotein particle"/>
    <property type="evidence" value="ECO:0007669"/>
    <property type="project" value="UniProtKB-UniRule"/>
</dbReference>
<dbReference type="Proteomes" id="UP000694402">
    <property type="component" value="Unassembled WGS sequence"/>
</dbReference>
<comment type="similarity">
    <text evidence="1 2">Belongs to the SAA family.</text>
</comment>
<name>A0A8C8ENR5_ONCTS</name>
<feature type="chain" id="PRO_5044330678" description="Serum amyloid A protein" evidence="4">
    <location>
        <begin position="19"/>
        <end position="141"/>
    </location>
</feature>
<comment type="function">
    <text evidence="2">Major acute phase reactant. Apolipoprotein of the HDL complex.</text>
</comment>
<evidence type="ECO:0000256" key="4">
    <source>
        <dbReference type="SAM" id="SignalP"/>
    </source>
</evidence>
<dbReference type="PANTHER" id="PTHR23424:SF29">
    <property type="entry name" value="SERUM AMYLOID A PROTEIN"/>
    <property type="match status" value="1"/>
</dbReference>
<evidence type="ECO:0000313" key="5">
    <source>
        <dbReference type="Ensembl" id="ENSOTSP00005016684.2"/>
    </source>
</evidence>
<reference evidence="5" key="1">
    <citation type="submission" date="2025-08" db="UniProtKB">
        <authorList>
            <consortium name="Ensembl"/>
        </authorList>
    </citation>
    <scope>IDENTIFICATION</scope>
</reference>
<keyword evidence="2" id="KW-0345">HDL</keyword>
<proteinExistence type="inferred from homology"/>
<evidence type="ECO:0000313" key="6">
    <source>
        <dbReference type="Proteomes" id="UP000694402"/>
    </source>
</evidence>
<feature type="signal peptide" evidence="4">
    <location>
        <begin position="1"/>
        <end position="18"/>
    </location>
</feature>
<dbReference type="SMART" id="SM00197">
    <property type="entry name" value="SAA"/>
    <property type="match status" value="1"/>
</dbReference>
<dbReference type="Pfam" id="PF00277">
    <property type="entry name" value="SAA"/>
    <property type="match status" value="1"/>
</dbReference>
<dbReference type="Ensembl" id="ENSOTST00005018171.2">
    <property type="protein sequence ID" value="ENSOTSP00005016684.2"/>
    <property type="gene ID" value="ENSOTSG00005008232.2"/>
</dbReference>
<keyword evidence="4" id="KW-0732">Signal</keyword>
<organism evidence="5 6">
    <name type="scientific">Oncorhynchus tshawytscha</name>
    <name type="common">Chinook salmon</name>
    <name type="synonym">Salmo tshawytscha</name>
    <dbReference type="NCBI Taxonomy" id="74940"/>
    <lineage>
        <taxon>Eukaryota</taxon>
        <taxon>Metazoa</taxon>
        <taxon>Chordata</taxon>
        <taxon>Craniata</taxon>
        <taxon>Vertebrata</taxon>
        <taxon>Euteleostomi</taxon>
        <taxon>Actinopterygii</taxon>
        <taxon>Neopterygii</taxon>
        <taxon>Teleostei</taxon>
        <taxon>Protacanthopterygii</taxon>
        <taxon>Salmoniformes</taxon>
        <taxon>Salmonidae</taxon>
        <taxon>Salmoninae</taxon>
        <taxon>Oncorhynchus</taxon>
    </lineage>
</organism>
<reference evidence="5" key="2">
    <citation type="submission" date="2025-09" db="UniProtKB">
        <authorList>
            <consortium name="Ensembl"/>
        </authorList>
    </citation>
    <scope>IDENTIFICATION</scope>
</reference>
<dbReference type="GeneTree" id="ENSGT00390000004737"/>
<dbReference type="AlphaFoldDB" id="A0A8C8ENR5"/>
<sequence>MKLLLAGLVLTLVVGAQAQWYRFPGEAARGAGDMWRAYGDMKDANWKNSDKYFHARGNYDAARRGPGGRWAATVIRVPVVEDTRTQQLIRRLTAGDVMEGTPTDSDPKDSPRTTEPTKRRLLAKLKDHIPTKHIALNYCFW</sequence>
<dbReference type="PROSITE" id="PS00992">
    <property type="entry name" value="SAA"/>
    <property type="match status" value="1"/>
</dbReference>